<dbReference type="Pfam" id="PF13577">
    <property type="entry name" value="SnoaL_4"/>
    <property type="match status" value="1"/>
</dbReference>
<organism evidence="2 3">
    <name type="scientific">Marinobacterium stanieri</name>
    <dbReference type="NCBI Taxonomy" id="49186"/>
    <lineage>
        <taxon>Bacteria</taxon>
        <taxon>Pseudomonadati</taxon>
        <taxon>Pseudomonadota</taxon>
        <taxon>Gammaproteobacteria</taxon>
        <taxon>Oceanospirillales</taxon>
        <taxon>Oceanospirillaceae</taxon>
        <taxon>Marinobacterium</taxon>
    </lineage>
</organism>
<accession>A0A1N6P2H6</accession>
<dbReference type="AlphaFoldDB" id="A0A1N6P2H6"/>
<reference evidence="2 3" key="1">
    <citation type="submission" date="2017-01" db="EMBL/GenBank/DDBJ databases">
        <authorList>
            <person name="Mah S.A."/>
            <person name="Swanson W.J."/>
            <person name="Moy G.W."/>
            <person name="Vacquier V.D."/>
        </authorList>
    </citation>
    <scope>NUCLEOTIDE SEQUENCE [LARGE SCALE GENOMIC DNA]</scope>
    <source>
        <strain evidence="2 3">DSM 7027</strain>
    </source>
</reference>
<feature type="domain" description="SnoaL-like" evidence="1">
    <location>
        <begin position="4"/>
        <end position="128"/>
    </location>
</feature>
<proteinExistence type="predicted"/>
<protein>
    <submittedName>
        <fullName evidence="2">SnoaL-like domain-containing protein</fullName>
    </submittedName>
</protein>
<dbReference type="Proteomes" id="UP000186895">
    <property type="component" value="Unassembled WGS sequence"/>
</dbReference>
<dbReference type="InterPro" id="IPR032710">
    <property type="entry name" value="NTF2-like_dom_sf"/>
</dbReference>
<dbReference type="Gene3D" id="3.10.450.50">
    <property type="match status" value="1"/>
</dbReference>
<evidence type="ECO:0000313" key="3">
    <source>
        <dbReference type="Proteomes" id="UP000186895"/>
    </source>
</evidence>
<keyword evidence="3" id="KW-1185">Reference proteome</keyword>
<evidence type="ECO:0000313" key="2">
    <source>
        <dbReference type="EMBL" id="SIP98457.1"/>
    </source>
</evidence>
<dbReference type="RefSeq" id="WP_076460893.1">
    <property type="nucleotide sequence ID" value="NZ_FTMN01000001.1"/>
</dbReference>
<sequence length="148" mass="16787">MPLPSHVQICNLLYRYAELIDSGQLAAAAELFRHARVHTGSEQFPLDAEGLLQTWQSMLRLYPCGTPRTKHMITNPIVEVDEAAGRASCRSYYTVSQATDDFVLQPIITGRYQDEFECVDGEWRFSFRDYTLVDQLGDLSQHLKSSGL</sequence>
<name>A0A1N6P2H6_9GAMM</name>
<dbReference type="InterPro" id="IPR037401">
    <property type="entry name" value="SnoaL-like"/>
</dbReference>
<dbReference type="eggNOG" id="COG5517">
    <property type="taxonomic scope" value="Bacteria"/>
</dbReference>
<dbReference type="EMBL" id="FTMN01000001">
    <property type="protein sequence ID" value="SIP98457.1"/>
    <property type="molecule type" value="Genomic_DNA"/>
</dbReference>
<dbReference type="SUPFAM" id="SSF54427">
    <property type="entry name" value="NTF2-like"/>
    <property type="match status" value="1"/>
</dbReference>
<gene>
    <name evidence="2" type="ORF">SAMN05421647_101729</name>
</gene>
<evidence type="ECO:0000259" key="1">
    <source>
        <dbReference type="Pfam" id="PF13577"/>
    </source>
</evidence>
<dbReference type="CDD" id="cd00531">
    <property type="entry name" value="NTF2_like"/>
    <property type="match status" value="1"/>
</dbReference>